<dbReference type="RefSeq" id="WP_067329144.1">
    <property type="nucleotide sequence ID" value="NZ_LNKT01000003.1"/>
</dbReference>
<dbReference type="PROSITE" id="PS51257">
    <property type="entry name" value="PROKAR_LIPOPROTEIN"/>
    <property type="match status" value="1"/>
</dbReference>
<evidence type="ECO:0000313" key="3">
    <source>
        <dbReference type="Proteomes" id="UP000075359"/>
    </source>
</evidence>
<dbReference type="InterPro" id="IPR023346">
    <property type="entry name" value="Lysozyme-like_dom_sf"/>
</dbReference>
<evidence type="ECO:0000313" key="2">
    <source>
        <dbReference type="EMBL" id="KYJ87219.1"/>
    </source>
</evidence>
<dbReference type="AlphaFoldDB" id="A0A151CI99"/>
<sequence length="166" mass="19431">MKSFIYIITVVLITMVLQGCGEPPMTDIADKIVKVETPKGKYTTVNKSSGAYGRYQIMPKTAKHYTKKLNIDHSQWKKPENQDKIFMALLSDNIKQLKENGIEVNAFTVYGCHQQGATGFKCILKNERMSRYSYEKLRRNLPRKYKHISNEKLRKTWINYWKNKMS</sequence>
<feature type="domain" description="Transglycosylase SLT" evidence="1">
    <location>
        <begin position="44"/>
        <end position="104"/>
    </location>
</feature>
<dbReference type="Gene3D" id="1.10.530.10">
    <property type="match status" value="1"/>
</dbReference>
<dbReference type="Proteomes" id="UP000075359">
    <property type="component" value="Unassembled WGS sequence"/>
</dbReference>
<dbReference type="Pfam" id="PF01464">
    <property type="entry name" value="SLT"/>
    <property type="match status" value="1"/>
</dbReference>
<name>A0A151CI99_9BACT</name>
<protein>
    <recommendedName>
        <fullName evidence="1">Transglycosylase SLT domain-containing protein</fullName>
    </recommendedName>
</protein>
<reference evidence="2 3" key="1">
    <citation type="submission" date="2015-11" db="EMBL/GenBank/DDBJ databases">
        <title>Draft genome of Sulfurovum riftiae 1812E, a member of the Epsilonproteobacteria isolated from the tube of the deep-sea hydrothermal vent tubewom Riftia pachyptila.</title>
        <authorList>
            <person name="Vetriani C."/>
            <person name="Giovannelli D."/>
        </authorList>
    </citation>
    <scope>NUCLEOTIDE SEQUENCE [LARGE SCALE GENOMIC DNA]</scope>
    <source>
        <strain evidence="2 3">1812E</strain>
    </source>
</reference>
<keyword evidence="3" id="KW-1185">Reference proteome</keyword>
<accession>A0A151CI99</accession>
<gene>
    <name evidence="2" type="ORF">AS592_12020</name>
</gene>
<comment type="caution">
    <text evidence="2">The sequence shown here is derived from an EMBL/GenBank/DDBJ whole genome shotgun (WGS) entry which is preliminary data.</text>
</comment>
<dbReference type="EMBL" id="LNKT01000003">
    <property type="protein sequence ID" value="KYJ87219.1"/>
    <property type="molecule type" value="Genomic_DNA"/>
</dbReference>
<dbReference type="STRING" id="1630136.AS592_12020"/>
<dbReference type="InterPro" id="IPR008258">
    <property type="entry name" value="Transglycosylase_SLT_dom_1"/>
</dbReference>
<dbReference type="OrthoDB" id="5372719at2"/>
<organism evidence="2 3">
    <name type="scientific">Sulfurovum riftiae</name>
    <dbReference type="NCBI Taxonomy" id="1630136"/>
    <lineage>
        <taxon>Bacteria</taxon>
        <taxon>Pseudomonadati</taxon>
        <taxon>Campylobacterota</taxon>
        <taxon>Epsilonproteobacteria</taxon>
        <taxon>Campylobacterales</taxon>
        <taxon>Sulfurovaceae</taxon>
        <taxon>Sulfurovum</taxon>
    </lineage>
</organism>
<proteinExistence type="predicted"/>
<dbReference type="SUPFAM" id="SSF53955">
    <property type="entry name" value="Lysozyme-like"/>
    <property type="match status" value="1"/>
</dbReference>
<evidence type="ECO:0000259" key="1">
    <source>
        <dbReference type="Pfam" id="PF01464"/>
    </source>
</evidence>